<evidence type="ECO:0000313" key="2">
    <source>
        <dbReference type="EMBL" id="GFE83233.1"/>
    </source>
</evidence>
<dbReference type="PANTHER" id="PTHR47328">
    <property type="match status" value="1"/>
</dbReference>
<proteinExistence type="inferred from homology"/>
<sequence>MTIKRIRSGPRMSQVVMHGGIAYLAGQVVPAGATERTVGEQTRFILEQIDRLLAEAGTNKEHLLSASIWLSDIEAFAEMNEVWDAWVASGCAPARATVEARLARPECLVEIAVIAAIPYRGSPIA</sequence>
<evidence type="ECO:0000313" key="3">
    <source>
        <dbReference type="Proteomes" id="UP000445000"/>
    </source>
</evidence>
<dbReference type="PANTHER" id="PTHR47328:SF1">
    <property type="entry name" value="RUTC FAMILY PROTEIN YOAB"/>
    <property type="match status" value="1"/>
</dbReference>
<gene>
    <name evidence="2" type="ORF">GCM10011487_52330</name>
</gene>
<dbReference type="SUPFAM" id="SSF55298">
    <property type="entry name" value="YjgF-like"/>
    <property type="match status" value="1"/>
</dbReference>
<keyword evidence="3" id="KW-1185">Reference proteome</keyword>
<organism evidence="2 3">
    <name type="scientific">Steroidobacter agaridevorans</name>
    <dbReference type="NCBI Taxonomy" id="2695856"/>
    <lineage>
        <taxon>Bacteria</taxon>
        <taxon>Pseudomonadati</taxon>
        <taxon>Pseudomonadota</taxon>
        <taxon>Gammaproteobacteria</taxon>
        <taxon>Steroidobacterales</taxon>
        <taxon>Steroidobacteraceae</taxon>
        <taxon>Steroidobacter</taxon>
    </lineage>
</organism>
<accession>A0A829YK74</accession>
<evidence type="ECO:0008006" key="4">
    <source>
        <dbReference type="Google" id="ProtNLM"/>
    </source>
</evidence>
<dbReference type="InterPro" id="IPR006175">
    <property type="entry name" value="YjgF/YER057c/UK114"/>
</dbReference>
<dbReference type="EMBL" id="BLJN01000006">
    <property type="protein sequence ID" value="GFE83233.1"/>
    <property type="molecule type" value="Genomic_DNA"/>
</dbReference>
<dbReference type="RefSeq" id="WP_161814880.1">
    <property type="nucleotide sequence ID" value="NZ_BLJN01000006.1"/>
</dbReference>
<dbReference type="Proteomes" id="UP000445000">
    <property type="component" value="Unassembled WGS sequence"/>
</dbReference>
<name>A0A829YK74_9GAMM</name>
<evidence type="ECO:0000256" key="1">
    <source>
        <dbReference type="ARBA" id="ARBA00010552"/>
    </source>
</evidence>
<comment type="caution">
    <text evidence="2">The sequence shown here is derived from an EMBL/GenBank/DDBJ whole genome shotgun (WGS) entry which is preliminary data.</text>
</comment>
<dbReference type="InterPro" id="IPR019897">
    <property type="entry name" value="RidA_CS"/>
</dbReference>
<reference evidence="3" key="1">
    <citation type="submission" date="2020-01" db="EMBL/GenBank/DDBJ databases">
        <title>'Steroidobacter agaridevorans' sp. nov., agar-degrading bacteria isolated from rhizosphere soils.</title>
        <authorList>
            <person name="Ikenaga M."/>
            <person name="Kataoka M."/>
            <person name="Murouchi A."/>
            <person name="Katsuragi S."/>
            <person name="Sakai M."/>
        </authorList>
    </citation>
    <scope>NUCLEOTIDE SEQUENCE [LARGE SCALE GENOMIC DNA]</scope>
    <source>
        <strain evidence="3">YU21-B</strain>
    </source>
</reference>
<dbReference type="CDD" id="cd06150">
    <property type="entry name" value="YjgF_YER057c_UK114_like_2"/>
    <property type="match status" value="1"/>
</dbReference>
<protein>
    <recommendedName>
        <fullName evidence="4">RidA family protein</fullName>
    </recommendedName>
</protein>
<dbReference type="InterPro" id="IPR035959">
    <property type="entry name" value="RutC-like_sf"/>
</dbReference>
<dbReference type="PROSITE" id="PS01094">
    <property type="entry name" value="UPF0076"/>
    <property type="match status" value="1"/>
</dbReference>
<dbReference type="Gene3D" id="3.30.1330.40">
    <property type="entry name" value="RutC-like"/>
    <property type="match status" value="1"/>
</dbReference>
<dbReference type="Pfam" id="PF01042">
    <property type="entry name" value="Ribonuc_L-PSP"/>
    <property type="match status" value="1"/>
</dbReference>
<comment type="similarity">
    <text evidence="1">Belongs to the RutC family.</text>
</comment>
<dbReference type="InterPro" id="IPR035709">
    <property type="entry name" value="YoaB-like"/>
</dbReference>
<dbReference type="AlphaFoldDB" id="A0A829YK74"/>